<organism evidence="1 2">
    <name type="scientific">Bauhinia variegata</name>
    <name type="common">Purple orchid tree</name>
    <name type="synonym">Phanera variegata</name>
    <dbReference type="NCBI Taxonomy" id="167791"/>
    <lineage>
        <taxon>Eukaryota</taxon>
        <taxon>Viridiplantae</taxon>
        <taxon>Streptophyta</taxon>
        <taxon>Embryophyta</taxon>
        <taxon>Tracheophyta</taxon>
        <taxon>Spermatophyta</taxon>
        <taxon>Magnoliopsida</taxon>
        <taxon>eudicotyledons</taxon>
        <taxon>Gunneridae</taxon>
        <taxon>Pentapetalae</taxon>
        <taxon>rosids</taxon>
        <taxon>fabids</taxon>
        <taxon>Fabales</taxon>
        <taxon>Fabaceae</taxon>
        <taxon>Cercidoideae</taxon>
        <taxon>Cercideae</taxon>
        <taxon>Bauhiniinae</taxon>
        <taxon>Bauhinia</taxon>
    </lineage>
</organism>
<evidence type="ECO:0000313" key="2">
    <source>
        <dbReference type="Proteomes" id="UP000828941"/>
    </source>
</evidence>
<dbReference type="Proteomes" id="UP000828941">
    <property type="component" value="Chromosome 3"/>
</dbReference>
<keyword evidence="2" id="KW-1185">Reference proteome</keyword>
<dbReference type="EMBL" id="CM039428">
    <property type="protein sequence ID" value="KAI4351217.1"/>
    <property type="molecule type" value="Genomic_DNA"/>
</dbReference>
<comment type="caution">
    <text evidence="1">The sequence shown here is derived from an EMBL/GenBank/DDBJ whole genome shotgun (WGS) entry which is preliminary data.</text>
</comment>
<proteinExistence type="predicted"/>
<evidence type="ECO:0000313" key="1">
    <source>
        <dbReference type="EMBL" id="KAI4351217.1"/>
    </source>
</evidence>
<gene>
    <name evidence="1" type="ORF">L6164_005595</name>
</gene>
<accession>A0ACB9PRM9</accession>
<reference evidence="1 2" key="1">
    <citation type="journal article" date="2022" name="DNA Res.">
        <title>Chromosomal-level genome assembly of the orchid tree Bauhinia variegata (Leguminosae; Cercidoideae) supports the allotetraploid origin hypothesis of Bauhinia.</title>
        <authorList>
            <person name="Zhong Y."/>
            <person name="Chen Y."/>
            <person name="Zheng D."/>
            <person name="Pang J."/>
            <person name="Liu Y."/>
            <person name="Luo S."/>
            <person name="Meng S."/>
            <person name="Qian L."/>
            <person name="Wei D."/>
            <person name="Dai S."/>
            <person name="Zhou R."/>
        </authorList>
    </citation>
    <scope>NUCLEOTIDE SEQUENCE [LARGE SCALE GENOMIC DNA]</scope>
    <source>
        <strain evidence="1">BV-YZ2020</strain>
    </source>
</reference>
<sequence>MHSNCSSKMDNAILNSNSTVEDHGNASGFTFEIIWTIVVILAVIITCFVSILRRRSSAIPNIINGMVARSEHGFDDNTLDSIPKLLYSEMQKGSLVSSCCSICLGDYKDTDTLRLLPECGHVFHLKCVDPWLKLQPTCPICRSSSVQTRQSSISTQETVVHVGR</sequence>
<name>A0ACB9PRM9_BAUVA</name>
<protein>
    <submittedName>
        <fullName evidence="1">Uncharacterized protein</fullName>
    </submittedName>
</protein>